<gene>
    <name evidence="5" type="ORF">FPL11_06130</name>
</gene>
<sequence length="261" mass="28412">MVSDGSKRQDGTDQGDWAAWLGAFSPQSDPLGVQALLIRSADALGQARTPADALRALGDAIAAEREHRQRQGDQLDTLLEQWSTTLQAIAPTFPDHRPADTPSLGPYPRRQDQLRALGEQIDTYQAALADHLDGVTDLAEACLNDLRAELNAADAPPPDPGALAERWAAIAEPRYEAWLARPDTERRIAALVNAWSALQTTLRALADDLLEGLGLPSARGMDDLAAELQRQRRRQRRETTALRAEIAALRAQLHGDGESAR</sequence>
<reference evidence="5 6" key="1">
    <citation type="submission" date="2019-07" db="EMBL/GenBank/DDBJ databases">
        <title>Reclasification of Spiribacter aquaticus.</title>
        <authorList>
            <person name="Leon M.J."/>
            <person name="Sanchez-Porro C."/>
            <person name="Ventosa A."/>
        </authorList>
    </citation>
    <scope>NUCLEOTIDE SEQUENCE [LARGE SCALE GENOMIC DNA]</scope>
    <source>
        <strain evidence="5 6">SP30</strain>
    </source>
</reference>
<dbReference type="GO" id="GO:0042619">
    <property type="term" value="P:poly-hydroxybutyrate biosynthetic process"/>
    <property type="evidence" value="ECO:0007669"/>
    <property type="project" value="UniProtKB-KW"/>
</dbReference>
<evidence type="ECO:0000256" key="3">
    <source>
        <dbReference type="ARBA" id="ARBA00022752"/>
    </source>
</evidence>
<comment type="pathway">
    <text evidence="1">Biopolymer metabolism; poly-(R)-3-hydroxybutanoate biosynthesis.</text>
</comment>
<evidence type="ECO:0000313" key="6">
    <source>
        <dbReference type="Proteomes" id="UP000316688"/>
    </source>
</evidence>
<dbReference type="InterPro" id="IPR010123">
    <property type="entry name" value="PHA_synth_III_E"/>
</dbReference>
<keyword evidence="4" id="KW-0175">Coiled coil</keyword>
<dbReference type="Proteomes" id="UP000316688">
    <property type="component" value="Unassembled WGS sequence"/>
</dbReference>
<dbReference type="AlphaFoldDB" id="A0A557RKF6"/>
<proteinExistence type="predicted"/>
<keyword evidence="3" id="KW-0583">PHB biosynthesis</keyword>
<evidence type="ECO:0000313" key="5">
    <source>
        <dbReference type="EMBL" id="TVO65637.1"/>
    </source>
</evidence>
<evidence type="ECO:0000256" key="1">
    <source>
        <dbReference type="ARBA" id="ARBA00004683"/>
    </source>
</evidence>
<keyword evidence="6" id="KW-1185">Reference proteome</keyword>
<feature type="coiled-coil region" evidence="4">
    <location>
        <begin position="218"/>
        <end position="252"/>
    </location>
</feature>
<dbReference type="RefSeq" id="WP_144347842.1">
    <property type="nucleotide sequence ID" value="NZ_VMKP01000002.1"/>
</dbReference>
<comment type="caution">
    <text evidence="5">The sequence shown here is derived from an EMBL/GenBank/DDBJ whole genome shotgun (WGS) entry which is preliminary data.</text>
</comment>
<organism evidence="5 6">
    <name type="scientific">Spiribacter aquaticus</name>
    <dbReference type="NCBI Taxonomy" id="1935996"/>
    <lineage>
        <taxon>Bacteria</taxon>
        <taxon>Pseudomonadati</taxon>
        <taxon>Pseudomonadota</taxon>
        <taxon>Gammaproteobacteria</taxon>
        <taxon>Chromatiales</taxon>
        <taxon>Ectothiorhodospiraceae</taxon>
        <taxon>Spiribacter</taxon>
    </lineage>
</organism>
<accession>A0A557RKF6</accession>
<name>A0A557RKF6_9GAMM</name>
<evidence type="ECO:0000256" key="2">
    <source>
        <dbReference type="ARBA" id="ARBA00019066"/>
    </source>
</evidence>
<dbReference type="Pfam" id="PF09712">
    <property type="entry name" value="PHA_synth_III_E"/>
    <property type="match status" value="1"/>
</dbReference>
<protein>
    <recommendedName>
        <fullName evidence="2">Poly(3-hydroxyalkanoate) polymerase subunit PhaE</fullName>
    </recommendedName>
</protein>
<dbReference type="UniPathway" id="UPA00917"/>
<dbReference type="EMBL" id="VMKP01000002">
    <property type="protein sequence ID" value="TVO65637.1"/>
    <property type="molecule type" value="Genomic_DNA"/>
</dbReference>
<evidence type="ECO:0000256" key="4">
    <source>
        <dbReference type="SAM" id="Coils"/>
    </source>
</evidence>